<protein>
    <submittedName>
        <fullName evidence="9">Uncharacterized conserved protein</fullName>
    </submittedName>
</protein>
<evidence type="ECO:0000256" key="3">
    <source>
        <dbReference type="ARBA" id="ARBA00023163"/>
    </source>
</evidence>
<feature type="domain" description="RPAP1 C-terminal" evidence="6">
    <location>
        <begin position="257"/>
        <end position="321"/>
    </location>
</feature>
<dbReference type="Pfam" id="PF25766">
    <property type="entry name" value="TPR_RPAP1"/>
    <property type="match status" value="1"/>
</dbReference>
<feature type="domain" description="RPAP1/MINIYO-like TPR repeats" evidence="8">
    <location>
        <begin position="1083"/>
        <end position="1219"/>
    </location>
</feature>
<evidence type="ECO:0000313" key="9">
    <source>
        <dbReference type="EMBL" id="CED82381.1"/>
    </source>
</evidence>
<evidence type="ECO:0000256" key="1">
    <source>
        <dbReference type="ARBA" id="ARBA00004123"/>
    </source>
</evidence>
<evidence type="ECO:0000259" key="7">
    <source>
        <dbReference type="Pfam" id="PF08621"/>
    </source>
</evidence>
<sequence length="1327" mass="144758">MIGSIVEKPSSSPKPPLFVPPSAPTPGGFPRAAHRSKSTSLFAQARSKPSPSRQIQAPVVQSTIPIPPPPRSRYPLESHHDQSVSEERRIIESAQRENEERIAGMSLDEREQEARELVERFGGGLADLLRKRREAREAKENSNATSASLSVSQVSVDSNSDEPASSPSITAPKETQEEPSVSKTVRFATNPESMPASFQSTISNQPISDPISPEDTPASILSQYFPTDTTYDPSKLEWLQPLPSNSTTLAPSAPSSSRYDLSGQPISISRSASLPTHLGLHHHGDDPGLAGYTLDEVLHLCLSTSVSQRVAMLDVLSKIVRVSARLDTNGILSQGEEAAEAESLAEKALEIAGRSLEEGRGGVNVISRGIEIIYEVLVGSGAQGEGKEEEDVEIHEEVIDGVLAPGLEGKDRSILVRLPGLIPLLVVQLGNPGLMSRTNHQLLAILVRMARLPDPVGDLLLSSSSVNSVSSSSPLLQSILRNLSESHPDPLNLILLHALVVSSRKTAERLTNHPSSPLPALLRFVALGSSSPHLLILARLSIDIYSSLGRYGLLSFICSDGSDIWRNIEITIHQNLRTLHSATPSWPSVSHLALARSFYSLLTSWTVCATDPHQTSPEHDITWSQVQGMGWFPDALVVLSGLLSMPWSSTGDTAKAFLVSVMGFVRAWIEGSKVNEPKGGEEVRLKVGQLAGLQVDKAEELSRIWAGSVQAELQKSEVSWSTVARTIRLMDGLIRLVDPSQASIEKLDETLGQTFDVLLTLSSHWSSKHVSFLDVRPITSFLTAYLLHKRSFLPTADWLSLALDVLRLLVPGDEPLARSLLEVVFALDLTEVPGGKTLLDQVGHRHGFWILEPFFYFVTSPSEESHIAPSFPMPRTLKQITSLRLPSARSSTSSPSSSSHPQSKCGLPLSPTWFFSPMDELLHSSSSRAFASAPPSWDASEPELVRATLAFARLVQTLPRSSLSSSNTTDKKNSSISRLNPSQVMYECMKIFLLEKGVVAPLEEPSKDEEGKEVFRDPGVEALVRDLLKPSLFWSSSYNPPRSSPFPSGLEQAHALSSISAPSSTMATTSGGQGGQTKDSSTPFFQTYTDFHALYSSISYAHPIFSSLLLPPLAMGYEKDYRALFWNGENVGLLPGFTTQVAHVLCEYNATQDDNESSGKRIEPYFYPQETQTDILGSYLRALVLPLNSTQGRPGLDRDRTEFLYWVAIHHLTSAIFSPESVVPKAAGTEVVVENRKRHPSARSFLLALLEKAGDVVLSDLVKYNQPERSISQTQSGQRSMRFPPGCYDLSGLSSSEIKARLDLVRGWAGERGVSRIKDVGFGRDFS</sequence>
<evidence type="ECO:0000256" key="4">
    <source>
        <dbReference type="ARBA" id="ARBA00023242"/>
    </source>
</evidence>
<feature type="compositionally biased region" description="Polar residues" evidence="5">
    <location>
        <begin position="190"/>
        <end position="207"/>
    </location>
</feature>
<organism evidence="9">
    <name type="scientific">Phaffia rhodozyma</name>
    <name type="common">Yeast</name>
    <name type="synonym">Xanthophyllomyces dendrorhous</name>
    <dbReference type="NCBI Taxonomy" id="264483"/>
    <lineage>
        <taxon>Eukaryota</taxon>
        <taxon>Fungi</taxon>
        <taxon>Dikarya</taxon>
        <taxon>Basidiomycota</taxon>
        <taxon>Agaricomycotina</taxon>
        <taxon>Tremellomycetes</taxon>
        <taxon>Cystofilobasidiales</taxon>
        <taxon>Mrakiaceae</taxon>
        <taxon>Phaffia</taxon>
    </lineage>
</organism>
<accession>A0A0F7SLU8</accession>
<evidence type="ECO:0000259" key="8">
    <source>
        <dbReference type="Pfam" id="PF25766"/>
    </source>
</evidence>
<feature type="compositionally biased region" description="Basic and acidic residues" evidence="5">
    <location>
        <begin position="74"/>
        <end position="113"/>
    </location>
</feature>
<dbReference type="InterPro" id="IPR039913">
    <property type="entry name" value="RPAP1/Rba50"/>
</dbReference>
<evidence type="ECO:0000259" key="6">
    <source>
        <dbReference type="Pfam" id="PF08620"/>
    </source>
</evidence>
<dbReference type="EMBL" id="LN483124">
    <property type="protein sequence ID" value="CED82381.1"/>
    <property type="molecule type" value="Genomic_DNA"/>
</dbReference>
<dbReference type="InterPro" id="IPR013930">
    <property type="entry name" value="RPAP1_N"/>
</dbReference>
<name>A0A0F7SLU8_PHARH</name>
<dbReference type="PANTHER" id="PTHR21483">
    <property type="entry name" value="RNA POLYMERASE II-ASSOCIATED PROTEIN 1"/>
    <property type="match status" value="1"/>
</dbReference>
<evidence type="ECO:0000256" key="5">
    <source>
        <dbReference type="SAM" id="MobiDB-lite"/>
    </source>
</evidence>
<reference evidence="9" key="1">
    <citation type="submission" date="2014-08" db="EMBL/GenBank/DDBJ databases">
        <authorList>
            <person name="Sharma Rahul"/>
            <person name="Thines Marco"/>
        </authorList>
    </citation>
    <scope>NUCLEOTIDE SEQUENCE</scope>
</reference>
<comment type="subcellular location">
    <subcellularLocation>
        <location evidence="1">Nucleus</location>
    </subcellularLocation>
</comment>
<proteinExistence type="inferred from homology"/>
<feature type="region of interest" description="Disordered" evidence="5">
    <location>
        <begin position="134"/>
        <end position="213"/>
    </location>
</feature>
<keyword evidence="3" id="KW-0804">Transcription</keyword>
<dbReference type="GO" id="GO:0006366">
    <property type="term" value="P:transcription by RNA polymerase II"/>
    <property type="evidence" value="ECO:0007669"/>
    <property type="project" value="InterPro"/>
</dbReference>
<feature type="region of interest" description="Disordered" evidence="5">
    <location>
        <begin position="1"/>
        <end position="113"/>
    </location>
</feature>
<feature type="compositionally biased region" description="Pro residues" evidence="5">
    <location>
        <begin position="12"/>
        <end position="24"/>
    </location>
</feature>
<evidence type="ECO:0000256" key="2">
    <source>
        <dbReference type="ARBA" id="ARBA00009953"/>
    </source>
</evidence>
<dbReference type="Pfam" id="PF08621">
    <property type="entry name" value="RPAP1_N"/>
    <property type="match status" value="1"/>
</dbReference>
<keyword evidence="4" id="KW-0539">Nucleus</keyword>
<feature type="compositionally biased region" description="Polar residues" evidence="5">
    <location>
        <begin position="38"/>
        <end position="63"/>
    </location>
</feature>
<comment type="similarity">
    <text evidence="2">Belongs to the RPAP1 family.</text>
</comment>
<dbReference type="PANTHER" id="PTHR21483:SF18">
    <property type="entry name" value="RNA POLYMERASE II-ASSOCIATED PROTEIN 1"/>
    <property type="match status" value="1"/>
</dbReference>
<feature type="compositionally biased region" description="Low complexity" evidence="5">
    <location>
        <begin position="146"/>
        <end position="158"/>
    </location>
</feature>
<dbReference type="InterPro" id="IPR057989">
    <property type="entry name" value="TPR_RPAP1/MINIYO-like"/>
</dbReference>
<dbReference type="InterPro" id="IPR013929">
    <property type="entry name" value="RPAP1_C"/>
</dbReference>
<dbReference type="Pfam" id="PF08620">
    <property type="entry name" value="RPAP1_C"/>
    <property type="match status" value="1"/>
</dbReference>
<feature type="domain" description="RPAP1 N-terminal" evidence="7">
    <location>
        <begin position="95"/>
        <end position="137"/>
    </location>
</feature>